<organism evidence="3 4">
    <name type="scientific">Streptomyces violaceoruber</name>
    <dbReference type="NCBI Taxonomy" id="1935"/>
    <lineage>
        <taxon>Bacteria</taxon>
        <taxon>Bacillati</taxon>
        <taxon>Actinomycetota</taxon>
        <taxon>Actinomycetes</taxon>
        <taxon>Kitasatosporales</taxon>
        <taxon>Streptomycetaceae</taxon>
        <taxon>Streptomyces</taxon>
        <taxon>Streptomyces violaceoruber group</taxon>
    </lineage>
</organism>
<feature type="compositionally biased region" description="Low complexity" evidence="1">
    <location>
        <begin position="100"/>
        <end position="118"/>
    </location>
</feature>
<evidence type="ECO:0000313" key="4">
    <source>
        <dbReference type="Proteomes" id="UP000192445"/>
    </source>
</evidence>
<keyword evidence="2" id="KW-0472">Membrane</keyword>
<gene>
    <name evidence="3" type="ORF">B1H20_24965</name>
</gene>
<evidence type="ECO:0000256" key="2">
    <source>
        <dbReference type="SAM" id="Phobius"/>
    </source>
</evidence>
<feature type="compositionally biased region" description="Pro residues" evidence="1">
    <location>
        <begin position="20"/>
        <end position="51"/>
    </location>
</feature>
<feature type="compositionally biased region" description="Pro residues" evidence="1">
    <location>
        <begin position="1"/>
        <end position="11"/>
    </location>
</feature>
<dbReference type="STRING" id="1935.B1H20_24965"/>
<dbReference type="RefSeq" id="WP_083193288.1">
    <property type="nucleotide sequence ID" value="NZ_CP020570.1"/>
</dbReference>
<keyword evidence="2" id="KW-0812">Transmembrane</keyword>
<proteinExistence type="predicted"/>
<evidence type="ECO:0000256" key="1">
    <source>
        <dbReference type="SAM" id="MobiDB-lite"/>
    </source>
</evidence>
<dbReference type="AlphaFoldDB" id="A0A1V0UGL2"/>
<keyword evidence="2" id="KW-1133">Transmembrane helix</keyword>
<dbReference type="KEGG" id="svu:B1H20_24965"/>
<sequence length="333" mass="34702">MTTPPHPPQGPYGPQNPQDPYGPPTAAPGPVPHQQPYGYPQPPSQPAPPPQDGWGHPGPQSQEGGGRGEPGPQAQPGSGWDQPGPPAEPTSDWSRPNPPGADGAWGQPGQQPGADGWPPQNPPPRKKRTGLIVGIALGAMVVAGGIAFGVAQLADKGSDLVYPKAEYRLVVQKQLLDGEFTLGDDLSETEGKEIEETPDVSIRDAEAVVAHYTSGEGGALILSGMYGRLASPDLMRGTIMEGAADAEDGKLVVPPKEFKPRGYDIVIECQVVQSKKAGVVANVPMCAWADDNTAAMIALIRAGDVTKDAKSLDLAAAAEETAKVREEARKPLG</sequence>
<dbReference type="OrthoDB" id="4333093at2"/>
<accession>A0A1V0UGL2</accession>
<feature type="transmembrane region" description="Helical" evidence="2">
    <location>
        <begin position="131"/>
        <end position="154"/>
    </location>
</feature>
<dbReference type="EMBL" id="CP020570">
    <property type="protein sequence ID" value="ARF64267.1"/>
    <property type="molecule type" value="Genomic_DNA"/>
</dbReference>
<reference evidence="3 4" key="1">
    <citation type="submission" date="2017-03" db="EMBL/GenBank/DDBJ databases">
        <title>Complete Genome Sequence of a natural compounds producer, Streptomyces violaceus S21.</title>
        <authorList>
            <person name="Zhong C."/>
            <person name="Zhao Z."/>
            <person name="Fu J."/>
            <person name="Zong G."/>
            <person name="Qin R."/>
            <person name="Cao G."/>
        </authorList>
    </citation>
    <scope>NUCLEOTIDE SEQUENCE [LARGE SCALE GENOMIC DNA]</scope>
    <source>
        <strain evidence="3 4">S21</strain>
    </source>
</reference>
<evidence type="ECO:0000313" key="3">
    <source>
        <dbReference type="EMBL" id="ARF64267.1"/>
    </source>
</evidence>
<name>A0A1V0UGL2_STRVN</name>
<protein>
    <submittedName>
        <fullName evidence="3">Uncharacterized protein</fullName>
    </submittedName>
</protein>
<feature type="region of interest" description="Disordered" evidence="1">
    <location>
        <begin position="1"/>
        <end position="128"/>
    </location>
</feature>
<dbReference type="Proteomes" id="UP000192445">
    <property type="component" value="Chromosome"/>
</dbReference>